<dbReference type="EC" id="5.1.99.6" evidence="19"/>
<evidence type="ECO:0000259" key="20">
    <source>
        <dbReference type="PROSITE" id="PS51383"/>
    </source>
</evidence>
<dbReference type="InterPro" id="IPR000631">
    <property type="entry name" value="CARKD"/>
</dbReference>
<dbReference type="PANTHER" id="PTHR12592:SF0">
    <property type="entry name" value="ATP-DEPENDENT (S)-NAD(P)H-HYDRATE DEHYDRATASE"/>
    <property type="match status" value="1"/>
</dbReference>
<comment type="caution">
    <text evidence="22">The sequence shown here is derived from an EMBL/GenBank/DDBJ whole genome shotgun (WGS) entry which is preliminary data.</text>
</comment>
<proteinExistence type="inferred from homology"/>
<feature type="binding site" evidence="18">
    <location>
        <position position="173"/>
    </location>
    <ligand>
        <name>(6S)-NADPHX</name>
        <dbReference type="ChEBI" id="CHEBI:64076"/>
    </ligand>
</feature>
<evidence type="ECO:0000256" key="18">
    <source>
        <dbReference type="HAMAP-Rule" id="MF_01966"/>
    </source>
</evidence>
<keyword evidence="6 17" id="KW-0547">Nucleotide-binding</keyword>
<evidence type="ECO:0000256" key="10">
    <source>
        <dbReference type="ARBA" id="ARBA00023027"/>
    </source>
</evidence>
<evidence type="ECO:0000256" key="15">
    <source>
        <dbReference type="ARBA" id="ARBA00048238"/>
    </source>
</evidence>
<dbReference type="SUPFAM" id="SSF53613">
    <property type="entry name" value="Ribokinase-like"/>
    <property type="match status" value="1"/>
</dbReference>
<keyword evidence="7 17" id="KW-0067">ATP-binding</keyword>
<dbReference type="GO" id="GO:0046872">
    <property type="term" value="F:metal ion binding"/>
    <property type="evidence" value="ECO:0007669"/>
    <property type="project" value="UniProtKB-UniRule"/>
</dbReference>
<feature type="domain" description="YjeF C-terminal" evidence="20">
    <location>
        <begin position="243"/>
        <end position="526"/>
    </location>
</feature>
<dbReference type="NCBIfam" id="TIGR00197">
    <property type="entry name" value="yjeF_nterm"/>
    <property type="match status" value="1"/>
</dbReference>
<comment type="cofactor">
    <cofactor evidence="18 19">
        <name>K(+)</name>
        <dbReference type="ChEBI" id="CHEBI:29103"/>
    </cofactor>
    <text evidence="18 19">Binds 1 potassium ion per subunit.</text>
</comment>
<accession>A0A7V2B2P8</accession>
<dbReference type="GO" id="GO:0052855">
    <property type="term" value="F:ADP-dependent NAD(P)H-hydrate dehydratase activity"/>
    <property type="evidence" value="ECO:0007669"/>
    <property type="project" value="UniProtKB-UniRule"/>
</dbReference>
<evidence type="ECO:0000313" key="22">
    <source>
        <dbReference type="EMBL" id="HER97182.1"/>
    </source>
</evidence>
<evidence type="ECO:0000256" key="11">
    <source>
        <dbReference type="ARBA" id="ARBA00023235"/>
    </source>
</evidence>
<keyword evidence="9 18" id="KW-0630">Potassium</keyword>
<dbReference type="PIRSF" id="PIRSF017184">
    <property type="entry name" value="Nnr"/>
    <property type="match status" value="1"/>
</dbReference>
<comment type="catalytic activity">
    <reaction evidence="16 17 19">
        <text>(6S)-NADPHX + ADP = AMP + phosphate + NADPH + H(+)</text>
        <dbReference type="Rhea" id="RHEA:32235"/>
        <dbReference type="ChEBI" id="CHEBI:15378"/>
        <dbReference type="ChEBI" id="CHEBI:43474"/>
        <dbReference type="ChEBI" id="CHEBI:57783"/>
        <dbReference type="ChEBI" id="CHEBI:64076"/>
        <dbReference type="ChEBI" id="CHEBI:456215"/>
        <dbReference type="ChEBI" id="CHEBI:456216"/>
        <dbReference type="EC" id="4.2.1.136"/>
    </reaction>
</comment>
<reference evidence="22" key="1">
    <citation type="journal article" date="2020" name="mSystems">
        <title>Genome- and Community-Level Interaction Insights into Carbon Utilization and Element Cycling Functions of Hydrothermarchaeota in Hydrothermal Sediment.</title>
        <authorList>
            <person name="Zhou Z."/>
            <person name="Liu Y."/>
            <person name="Xu W."/>
            <person name="Pan J."/>
            <person name="Luo Z.H."/>
            <person name="Li M."/>
        </authorList>
    </citation>
    <scope>NUCLEOTIDE SEQUENCE [LARGE SCALE GENOMIC DNA]</scope>
    <source>
        <strain evidence="22">SpSt-143</strain>
    </source>
</reference>
<dbReference type="Pfam" id="PF03853">
    <property type="entry name" value="YjeF_N"/>
    <property type="match status" value="1"/>
</dbReference>
<evidence type="ECO:0000256" key="6">
    <source>
        <dbReference type="ARBA" id="ARBA00022741"/>
    </source>
</evidence>
<dbReference type="GO" id="GO:0110051">
    <property type="term" value="P:metabolite repair"/>
    <property type="evidence" value="ECO:0007669"/>
    <property type="project" value="TreeGrafter"/>
</dbReference>
<evidence type="ECO:0000256" key="4">
    <source>
        <dbReference type="ARBA" id="ARBA00009524"/>
    </source>
</evidence>
<dbReference type="GO" id="GO:0052856">
    <property type="term" value="F:NAD(P)HX epimerase activity"/>
    <property type="evidence" value="ECO:0007669"/>
    <property type="project" value="UniProtKB-UniRule"/>
</dbReference>
<comment type="function">
    <text evidence="17">Catalyzes the dehydration of the S-form of NAD(P)HX at the expense of ADP, which is converted to AMP. Together with NAD(P)HX epimerase, which catalyzes the epimerization of the S- and R-forms, the enzyme allows the repair of both epimers of NAD(P)HX, a damaged form of NAD(P)H that is a result of enzymatic or heat-dependent hydration.</text>
</comment>
<dbReference type="InterPro" id="IPR030677">
    <property type="entry name" value="Nnr"/>
</dbReference>
<dbReference type="SUPFAM" id="SSF64153">
    <property type="entry name" value="YjeF N-terminal domain-like"/>
    <property type="match status" value="1"/>
</dbReference>
<evidence type="ECO:0000256" key="16">
    <source>
        <dbReference type="ARBA" id="ARBA00049209"/>
    </source>
</evidence>
<comment type="function">
    <text evidence="14 19">Bifunctional enzyme that catalyzes the epimerization of the S- and R-forms of NAD(P)HX and the dehydration of the S-form of NAD(P)HX at the expense of ADP, which is converted to AMP. This allows the repair of both epimers of NAD(P)HX, a damaged form of NAD(P)H that is a result of enzymatic or heat-dependent hydration.</text>
</comment>
<feature type="binding site" evidence="17">
    <location>
        <begin position="437"/>
        <end position="441"/>
    </location>
    <ligand>
        <name>AMP</name>
        <dbReference type="ChEBI" id="CHEBI:456215"/>
    </ligand>
</feature>
<feature type="binding site" evidence="18">
    <location>
        <position position="66"/>
    </location>
    <ligand>
        <name>K(+)</name>
        <dbReference type="ChEBI" id="CHEBI:29103"/>
    </ligand>
</feature>
<keyword evidence="12 17" id="KW-0456">Lyase</keyword>
<feature type="binding site" evidence="18">
    <location>
        <begin position="144"/>
        <end position="150"/>
    </location>
    <ligand>
        <name>(6S)-NADPHX</name>
        <dbReference type="ChEBI" id="CHEBI:64076"/>
    </ligand>
</feature>
<dbReference type="CDD" id="cd01171">
    <property type="entry name" value="YXKO-related"/>
    <property type="match status" value="1"/>
</dbReference>
<comment type="similarity">
    <text evidence="3 19">In the N-terminal section; belongs to the NnrE/AIBP family.</text>
</comment>
<comment type="catalytic activity">
    <reaction evidence="1 18 19">
        <text>(6R)-NADHX = (6S)-NADHX</text>
        <dbReference type="Rhea" id="RHEA:32215"/>
        <dbReference type="ChEBI" id="CHEBI:64074"/>
        <dbReference type="ChEBI" id="CHEBI:64075"/>
        <dbReference type="EC" id="5.1.99.6"/>
    </reaction>
</comment>
<evidence type="ECO:0000256" key="7">
    <source>
        <dbReference type="ARBA" id="ARBA00022840"/>
    </source>
</evidence>
<feature type="binding site" evidence="18">
    <location>
        <position position="140"/>
    </location>
    <ligand>
        <name>K(+)</name>
        <dbReference type="ChEBI" id="CHEBI:29103"/>
    </ligand>
</feature>
<dbReference type="EMBL" id="DSGB01000006">
    <property type="protein sequence ID" value="HER97182.1"/>
    <property type="molecule type" value="Genomic_DNA"/>
</dbReference>
<comment type="catalytic activity">
    <reaction evidence="2 18 19">
        <text>(6R)-NADPHX = (6S)-NADPHX</text>
        <dbReference type="Rhea" id="RHEA:32227"/>
        <dbReference type="ChEBI" id="CHEBI:64076"/>
        <dbReference type="ChEBI" id="CHEBI:64077"/>
        <dbReference type="EC" id="5.1.99.6"/>
    </reaction>
</comment>
<dbReference type="Gene3D" id="3.40.1190.20">
    <property type="match status" value="1"/>
</dbReference>
<dbReference type="GO" id="GO:0046496">
    <property type="term" value="P:nicotinamide nucleotide metabolic process"/>
    <property type="evidence" value="ECO:0007669"/>
    <property type="project" value="UniProtKB-UniRule"/>
</dbReference>
<evidence type="ECO:0000256" key="19">
    <source>
        <dbReference type="PIRNR" id="PIRNR017184"/>
    </source>
</evidence>
<keyword evidence="11 18" id="KW-0413">Isomerase</keyword>
<dbReference type="NCBIfam" id="TIGR00196">
    <property type="entry name" value="yjeF_cterm"/>
    <property type="match status" value="1"/>
</dbReference>
<protein>
    <recommendedName>
        <fullName evidence="19">Bifunctional NAD(P)H-hydrate repair enzyme</fullName>
    </recommendedName>
    <alternativeName>
        <fullName evidence="19">Nicotinamide nucleotide repair protein</fullName>
    </alternativeName>
    <domain>
        <recommendedName>
            <fullName evidence="19">ADP-dependent (S)-NAD(P)H-hydrate dehydratase</fullName>
            <ecNumber evidence="19">4.2.1.136</ecNumber>
        </recommendedName>
        <alternativeName>
            <fullName evidence="19">ADP-dependent NAD(P)HX dehydratase</fullName>
        </alternativeName>
    </domain>
    <domain>
        <recommendedName>
            <fullName evidence="19">NAD(P)H-hydrate epimerase</fullName>
            <ecNumber evidence="19">5.1.99.6</ecNumber>
        </recommendedName>
    </domain>
</protein>
<comment type="caution">
    <text evidence="18">Lacks conserved residue(s) required for the propagation of feature annotation.</text>
</comment>
<evidence type="ECO:0000256" key="5">
    <source>
        <dbReference type="ARBA" id="ARBA00022723"/>
    </source>
</evidence>
<keyword evidence="13" id="KW-0511">Multifunctional enzyme</keyword>
<feature type="binding site" evidence="17">
    <location>
        <position position="466"/>
    </location>
    <ligand>
        <name>AMP</name>
        <dbReference type="ChEBI" id="CHEBI:456215"/>
    </ligand>
</feature>
<dbReference type="HAMAP" id="MF_01966">
    <property type="entry name" value="NADHX_epimerase"/>
    <property type="match status" value="1"/>
</dbReference>
<organism evidence="22">
    <name type="scientific">Rhodothermus marinus</name>
    <name type="common">Rhodothermus obamensis</name>
    <dbReference type="NCBI Taxonomy" id="29549"/>
    <lineage>
        <taxon>Bacteria</taxon>
        <taxon>Pseudomonadati</taxon>
        <taxon>Rhodothermota</taxon>
        <taxon>Rhodothermia</taxon>
        <taxon>Rhodothermales</taxon>
        <taxon>Rhodothermaceae</taxon>
        <taxon>Rhodothermus</taxon>
    </lineage>
</organism>
<dbReference type="InterPro" id="IPR004443">
    <property type="entry name" value="YjeF_N_dom"/>
</dbReference>
<evidence type="ECO:0000256" key="12">
    <source>
        <dbReference type="ARBA" id="ARBA00023239"/>
    </source>
</evidence>
<dbReference type="Pfam" id="PF01256">
    <property type="entry name" value="Carb_kinase"/>
    <property type="match status" value="1"/>
</dbReference>
<dbReference type="GO" id="GO:0005524">
    <property type="term" value="F:ATP binding"/>
    <property type="evidence" value="ECO:0007669"/>
    <property type="project" value="UniProtKB-UniRule"/>
</dbReference>
<evidence type="ECO:0000259" key="21">
    <source>
        <dbReference type="PROSITE" id="PS51385"/>
    </source>
</evidence>
<comment type="similarity">
    <text evidence="17">Belongs to the NnrD/CARKD family.</text>
</comment>
<feature type="domain" description="YjeF N-terminal" evidence="21">
    <location>
        <begin position="15"/>
        <end position="230"/>
    </location>
</feature>
<dbReference type="PROSITE" id="PS51385">
    <property type="entry name" value="YJEF_N"/>
    <property type="match status" value="1"/>
</dbReference>
<dbReference type="EC" id="4.2.1.136" evidence="19"/>
<name>A0A7V2B2P8_RHOMR</name>
<evidence type="ECO:0000256" key="2">
    <source>
        <dbReference type="ARBA" id="ARBA00000909"/>
    </source>
</evidence>
<feature type="binding site" evidence="17">
    <location>
        <position position="467"/>
    </location>
    <ligand>
        <name>(6S)-NADPHX</name>
        <dbReference type="ChEBI" id="CHEBI:64076"/>
    </ligand>
</feature>
<comment type="catalytic activity">
    <reaction evidence="15 17 19">
        <text>(6S)-NADHX + ADP = AMP + phosphate + NADH + H(+)</text>
        <dbReference type="Rhea" id="RHEA:32223"/>
        <dbReference type="ChEBI" id="CHEBI:15378"/>
        <dbReference type="ChEBI" id="CHEBI:43474"/>
        <dbReference type="ChEBI" id="CHEBI:57945"/>
        <dbReference type="ChEBI" id="CHEBI:64074"/>
        <dbReference type="ChEBI" id="CHEBI:456215"/>
        <dbReference type="ChEBI" id="CHEBI:456216"/>
        <dbReference type="EC" id="4.2.1.136"/>
    </reaction>
</comment>
<dbReference type="PROSITE" id="PS51383">
    <property type="entry name" value="YJEF_C_3"/>
    <property type="match status" value="1"/>
</dbReference>
<keyword evidence="5 18" id="KW-0479">Metal-binding</keyword>
<dbReference type="InterPro" id="IPR036652">
    <property type="entry name" value="YjeF_N_dom_sf"/>
</dbReference>
<evidence type="ECO:0000256" key="8">
    <source>
        <dbReference type="ARBA" id="ARBA00022857"/>
    </source>
</evidence>
<evidence type="ECO:0000256" key="1">
    <source>
        <dbReference type="ARBA" id="ARBA00000013"/>
    </source>
</evidence>
<evidence type="ECO:0000256" key="9">
    <source>
        <dbReference type="ARBA" id="ARBA00022958"/>
    </source>
</evidence>
<dbReference type="PANTHER" id="PTHR12592">
    <property type="entry name" value="ATP-DEPENDENT (S)-NAD(P)H-HYDRATE DEHYDRATASE FAMILY MEMBER"/>
    <property type="match status" value="1"/>
</dbReference>
<evidence type="ECO:0000256" key="17">
    <source>
        <dbReference type="HAMAP-Rule" id="MF_01965"/>
    </source>
</evidence>
<keyword evidence="8 17" id="KW-0521">NADP</keyword>
<comment type="function">
    <text evidence="18">Catalyzes the epimerization of the S- and R-forms of NAD(P)HX, a damaged form of NAD(P)H that is a result of enzymatic or heat-dependent hydration. This is a prerequisite for the S-specific NAD(P)H-hydrate dehydratase to allow the repair of both epimers of NAD(P)HX.</text>
</comment>
<sequence length="531" mass="55957">MPDVFAEPVLTAQAMRAADQHTIEVLGLPGRVLMETAGRAAAAVAAQMLGTVDGRTVICLCGRGNNGGDGFVLARVLHAQGARVHVVTLSDVSSMSDDAAANYQLLVHLAEADAENRLRLHRTESAAALDQLPPADVYVDALLGTGLSSPLRTPLAEIVEWLNTRTAPVLAIDIPTGLHSDTGQVLGRAVRATRTVTMGALKVGLLIGEGPKYCGKIEVAEIGIPRHVLVEAAQQAGCAWRATDTTIRHWLPRRAHDAHKYSAGLAIVVAGSREFTGAPVMAATAAARIGAGYVLCACPSGVRPILATKLTEVALLGLPETERGGIDQEDAFDVLANGLERAQALLIGPGLGRHPDTQRFVRSLLERATQPVVVDADGLNALVGFTDLIRHHAQGRWILTPHAGEFRRLVGNDVDLTDRVRVVQQYARAWNCVLLLKGMPSLVGCPDGTVWINATGNPALATAGTGDILAGLCVGLLAQGLSPDRAALCALHVGGAVADHYAAQAALQSMMAMDLLTHLPQVLRERFLQKA</sequence>
<dbReference type="InterPro" id="IPR029056">
    <property type="entry name" value="Ribokinase-like"/>
</dbReference>
<feature type="binding site" evidence="18">
    <location>
        <begin position="65"/>
        <end position="69"/>
    </location>
    <ligand>
        <name>(6S)-NADPHX</name>
        <dbReference type="ChEBI" id="CHEBI:64076"/>
    </ligand>
</feature>
<feature type="binding site" evidence="17">
    <location>
        <position position="278"/>
    </location>
    <ligand>
        <name>(6S)-NADPHX</name>
        <dbReference type="ChEBI" id="CHEBI:64076"/>
    </ligand>
</feature>
<feature type="binding site" evidence="17">
    <location>
        <position position="402"/>
    </location>
    <ligand>
        <name>(6S)-NADPHX</name>
        <dbReference type="ChEBI" id="CHEBI:64076"/>
    </ligand>
</feature>
<comment type="similarity">
    <text evidence="4 19">In the C-terminal section; belongs to the NnrD/CARKD family.</text>
</comment>
<feature type="binding site" evidence="18">
    <location>
        <position position="176"/>
    </location>
    <ligand>
        <name>K(+)</name>
        <dbReference type="ChEBI" id="CHEBI:29103"/>
    </ligand>
</feature>
<comment type="subunit">
    <text evidence="17">Homotetramer.</text>
</comment>
<evidence type="ECO:0000256" key="14">
    <source>
        <dbReference type="ARBA" id="ARBA00025153"/>
    </source>
</evidence>
<gene>
    <name evidence="18" type="primary">nnrE</name>
    <name evidence="17" type="synonym">nnrD</name>
    <name evidence="22" type="ORF">ENO59_11880</name>
</gene>
<feature type="binding site" evidence="17">
    <location>
        <position position="350"/>
    </location>
    <ligand>
        <name>(6S)-NADPHX</name>
        <dbReference type="ChEBI" id="CHEBI:64076"/>
    </ligand>
</feature>
<evidence type="ECO:0000256" key="3">
    <source>
        <dbReference type="ARBA" id="ARBA00006001"/>
    </source>
</evidence>
<dbReference type="HAMAP" id="MF_01965">
    <property type="entry name" value="NADHX_dehydratase"/>
    <property type="match status" value="1"/>
</dbReference>
<keyword evidence="10 17" id="KW-0520">NAD</keyword>
<dbReference type="Gene3D" id="3.40.50.10260">
    <property type="entry name" value="YjeF N-terminal domain"/>
    <property type="match status" value="1"/>
</dbReference>
<comment type="similarity">
    <text evidence="18">Belongs to the NnrE/AIBP family.</text>
</comment>
<evidence type="ECO:0000256" key="13">
    <source>
        <dbReference type="ARBA" id="ARBA00023268"/>
    </source>
</evidence>
<dbReference type="AlphaFoldDB" id="A0A7V2B2P8"/>
<comment type="cofactor">
    <cofactor evidence="17">
        <name>Mg(2+)</name>
        <dbReference type="ChEBI" id="CHEBI:18420"/>
    </cofactor>
</comment>